<evidence type="ECO:0000313" key="1">
    <source>
        <dbReference type="EnsemblMetazoa" id="PPAI003188-PA"/>
    </source>
</evidence>
<dbReference type="VEuPathDB" id="VectorBase:PPAI003188"/>
<keyword evidence="2" id="KW-1185">Reference proteome</keyword>
<name>A0A1B0D6S9_PHLPP</name>
<dbReference type="EMBL" id="AJVK01012151">
    <property type="status" value="NOT_ANNOTATED_CDS"/>
    <property type="molecule type" value="Genomic_DNA"/>
</dbReference>
<protein>
    <submittedName>
        <fullName evidence="1">Uncharacterized protein</fullName>
    </submittedName>
</protein>
<accession>A0A1B0D6S9</accession>
<dbReference type="EnsemblMetazoa" id="PPAI003188-RA">
    <property type="protein sequence ID" value="PPAI003188-PA"/>
    <property type="gene ID" value="PPAI003188"/>
</dbReference>
<evidence type="ECO:0000313" key="2">
    <source>
        <dbReference type="Proteomes" id="UP000092462"/>
    </source>
</evidence>
<proteinExistence type="predicted"/>
<reference evidence="1" key="1">
    <citation type="submission" date="2022-08" db="UniProtKB">
        <authorList>
            <consortium name="EnsemblMetazoa"/>
        </authorList>
    </citation>
    <scope>IDENTIFICATION</scope>
    <source>
        <strain evidence="1">Israel</strain>
    </source>
</reference>
<dbReference type="Proteomes" id="UP000092462">
    <property type="component" value="Unassembled WGS sequence"/>
</dbReference>
<dbReference type="AlphaFoldDB" id="A0A1B0D6S9"/>
<sequence>NSVSSSVKKKSSRKKVLIFICKNYPIADQKVDGFCAKREDEGVYFSGTQKLRGCACGKCVKSANEKRGIYRSILSG</sequence>
<organism evidence="1 2">
    <name type="scientific">Phlebotomus papatasi</name>
    <name type="common">Sandfly</name>
    <dbReference type="NCBI Taxonomy" id="29031"/>
    <lineage>
        <taxon>Eukaryota</taxon>
        <taxon>Metazoa</taxon>
        <taxon>Ecdysozoa</taxon>
        <taxon>Arthropoda</taxon>
        <taxon>Hexapoda</taxon>
        <taxon>Insecta</taxon>
        <taxon>Pterygota</taxon>
        <taxon>Neoptera</taxon>
        <taxon>Endopterygota</taxon>
        <taxon>Diptera</taxon>
        <taxon>Nematocera</taxon>
        <taxon>Psychodoidea</taxon>
        <taxon>Psychodidae</taxon>
        <taxon>Phlebotomus</taxon>
        <taxon>Phlebotomus</taxon>
    </lineage>
</organism>